<protein>
    <submittedName>
        <fullName evidence="2">Unnamed protein product</fullName>
    </submittedName>
</protein>
<accession>A0A9W7CUK8</accession>
<dbReference type="InterPro" id="IPR013762">
    <property type="entry name" value="Integrase-like_cat_sf"/>
</dbReference>
<proteinExistence type="predicted"/>
<gene>
    <name evidence="2" type="ORF">Pfra01_001498400</name>
</gene>
<dbReference type="EMBL" id="BSXT01001590">
    <property type="protein sequence ID" value="GMF43813.1"/>
    <property type="molecule type" value="Genomic_DNA"/>
</dbReference>
<dbReference type="GO" id="GO:0003677">
    <property type="term" value="F:DNA binding"/>
    <property type="evidence" value="ECO:0007669"/>
    <property type="project" value="InterPro"/>
</dbReference>
<dbReference type="GO" id="GO:0006310">
    <property type="term" value="P:DNA recombination"/>
    <property type="evidence" value="ECO:0007669"/>
    <property type="project" value="InterPro"/>
</dbReference>
<dbReference type="OrthoDB" id="111895at2759"/>
<feature type="compositionally biased region" description="Polar residues" evidence="1">
    <location>
        <begin position="147"/>
        <end position="156"/>
    </location>
</feature>
<feature type="region of interest" description="Disordered" evidence="1">
    <location>
        <begin position="39"/>
        <end position="58"/>
    </location>
</feature>
<feature type="region of interest" description="Disordered" evidence="1">
    <location>
        <begin position="269"/>
        <end position="300"/>
    </location>
</feature>
<dbReference type="Proteomes" id="UP001165121">
    <property type="component" value="Unassembled WGS sequence"/>
</dbReference>
<feature type="region of interest" description="Disordered" evidence="1">
    <location>
        <begin position="146"/>
        <end position="165"/>
    </location>
</feature>
<comment type="caution">
    <text evidence="2">The sequence shown here is derived from an EMBL/GenBank/DDBJ whole genome shotgun (WGS) entry which is preliminary data.</text>
</comment>
<keyword evidence="3" id="KW-1185">Reference proteome</keyword>
<dbReference type="AlphaFoldDB" id="A0A9W7CUK8"/>
<name>A0A9W7CUK8_9STRA</name>
<reference evidence="2" key="1">
    <citation type="submission" date="2023-04" db="EMBL/GenBank/DDBJ databases">
        <title>Phytophthora fragariaefolia NBRC 109709.</title>
        <authorList>
            <person name="Ichikawa N."/>
            <person name="Sato H."/>
            <person name="Tonouchi N."/>
        </authorList>
    </citation>
    <scope>NUCLEOTIDE SEQUENCE</scope>
    <source>
        <strain evidence="2">NBRC 109709</strain>
    </source>
</reference>
<evidence type="ECO:0000313" key="2">
    <source>
        <dbReference type="EMBL" id="GMF43813.1"/>
    </source>
</evidence>
<evidence type="ECO:0000256" key="1">
    <source>
        <dbReference type="SAM" id="MobiDB-lite"/>
    </source>
</evidence>
<sequence length="434" mass="47766">MGVNRLLLDPCVVIGVWMNTIISPTILLRYPSNFDQSSLAPDPGGFSSTPDQVGGHDWSTSEELAAGAVPPASTGRRQSATEEGPSVGATQVLFLFPDEDFSTCPLLAIALALATQPSPSTSLLSQLPVHQVVSRVPLAPATPLIDLQSSNEQPGQDKTCDGAPGSHSYVNRILDKITERAGVSERLTSHSFLRGGAQHANGAGICVQWIFDRGAWNMTATNEAFAQKPATDITQTPLFRHQVALIEQLIELNQKLDAHMTTMEDAFYNRQQRKRKQNDACESIASEPPAKRKRKPSTPTSLGDLSFAWYIQEPCMWSSTESATKHSRSTAKLVVAFLKLFLREGFQLEESSARYRDDAHETGMNAEREMLSFLQQHDITTRGSQNVLKSLRKLHKSGLLNDLIQRYQQLQAAGRIQDPAPSDTNSIIRLETYL</sequence>
<evidence type="ECO:0000313" key="3">
    <source>
        <dbReference type="Proteomes" id="UP001165121"/>
    </source>
</evidence>
<dbReference type="Gene3D" id="1.10.443.10">
    <property type="entry name" value="Intergrase catalytic core"/>
    <property type="match status" value="1"/>
</dbReference>
<organism evidence="2 3">
    <name type="scientific">Phytophthora fragariaefolia</name>
    <dbReference type="NCBI Taxonomy" id="1490495"/>
    <lineage>
        <taxon>Eukaryota</taxon>
        <taxon>Sar</taxon>
        <taxon>Stramenopiles</taxon>
        <taxon>Oomycota</taxon>
        <taxon>Peronosporomycetes</taxon>
        <taxon>Peronosporales</taxon>
        <taxon>Peronosporaceae</taxon>
        <taxon>Phytophthora</taxon>
    </lineage>
</organism>
<dbReference type="GO" id="GO:0015074">
    <property type="term" value="P:DNA integration"/>
    <property type="evidence" value="ECO:0007669"/>
    <property type="project" value="InterPro"/>
</dbReference>